<evidence type="ECO:0000313" key="2">
    <source>
        <dbReference type="Proteomes" id="UP000261055"/>
    </source>
</evidence>
<dbReference type="RefSeq" id="WP_117614082.1">
    <property type="nucleotide sequence ID" value="NZ_QSVQ01000020.1"/>
</dbReference>
<comment type="caution">
    <text evidence="1">The sequence shown here is derived from an EMBL/GenBank/DDBJ whole genome shotgun (WGS) entry which is preliminary data.</text>
</comment>
<reference evidence="1 2" key="1">
    <citation type="submission" date="2018-08" db="EMBL/GenBank/DDBJ databases">
        <title>A genome reference for cultivated species of the human gut microbiota.</title>
        <authorList>
            <person name="Zou Y."/>
            <person name="Xue W."/>
            <person name="Luo G."/>
        </authorList>
    </citation>
    <scope>NUCLEOTIDE SEQUENCE [LARGE SCALE GENOMIC DNA]</scope>
    <source>
        <strain evidence="1 2">OM02-12</strain>
    </source>
</reference>
<protein>
    <submittedName>
        <fullName evidence="1">Uncharacterized protein</fullName>
    </submittedName>
</protein>
<evidence type="ECO:0000313" key="1">
    <source>
        <dbReference type="EMBL" id="RGO47648.1"/>
    </source>
</evidence>
<gene>
    <name evidence="1" type="ORF">DXB12_13855</name>
</gene>
<organism evidence="1 2">
    <name type="scientific">Dorea formicigenerans</name>
    <dbReference type="NCBI Taxonomy" id="39486"/>
    <lineage>
        <taxon>Bacteria</taxon>
        <taxon>Bacillati</taxon>
        <taxon>Bacillota</taxon>
        <taxon>Clostridia</taxon>
        <taxon>Lachnospirales</taxon>
        <taxon>Lachnospiraceae</taxon>
        <taxon>Dorea</taxon>
    </lineage>
</organism>
<name>A0A3E5GQD8_9FIRM</name>
<proteinExistence type="predicted"/>
<dbReference type="AlphaFoldDB" id="A0A3E5GQD8"/>
<accession>A0A3E5GQD8</accession>
<dbReference type="EMBL" id="QSVQ01000020">
    <property type="protein sequence ID" value="RGO47648.1"/>
    <property type="molecule type" value="Genomic_DNA"/>
</dbReference>
<sequence>MPDKRPINEKKYNISKHRFLELKHHCMQYQEWRRELATLTDTVKAIEYGKEGQGSPPQGSATEQLAIKRVELEQKCKTIEQTAIETDAELYQWILEGVTSDYATYRYLRDAKCMPCGDQKYYRTRRKFYCLLAKKI</sequence>
<keyword evidence="2" id="KW-1185">Reference proteome</keyword>
<dbReference type="Proteomes" id="UP000261055">
    <property type="component" value="Unassembled WGS sequence"/>
</dbReference>